<feature type="compositionally biased region" description="Low complexity" evidence="1">
    <location>
        <begin position="149"/>
        <end position="167"/>
    </location>
</feature>
<accession>A0ABR1IUH6</accession>
<protein>
    <submittedName>
        <fullName evidence="2">Uncharacterized protein</fullName>
    </submittedName>
</protein>
<dbReference type="Proteomes" id="UP001498398">
    <property type="component" value="Unassembled WGS sequence"/>
</dbReference>
<feature type="compositionally biased region" description="Basic residues" evidence="1">
    <location>
        <begin position="172"/>
        <end position="183"/>
    </location>
</feature>
<sequence length="284" mass="31294">MCSLTVALSLVPVKISSSFLFSILGTFVSTDWTFGKAKKYYILQRKLYQTRSGHTFAEWDGLSVSASPFFDVYETAITNHLHQDEQLEADVQDTPHLESDDAASPADSTNPSPLSSPPPSPAIPRAVSPQPGEKRKSHTRRSNKEKKNSPNTPGSTPTSAPTPLLPNQQKKSTARSHISRANQRKKEKEEHGPANYQPRAEVGETLLQTASPLPACLNSNNIKDATSGYLGQASRVSKESKKVRKIWKLEELCGPGSVKTGVDDTETTQVTLKQRERERKEIDI</sequence>
<gene>
    <name evidence="2" type="ORF">VKT23_016706</name>
</gene>
<feature type="compositionally biased region" description="Basic residues" evidence="1">
    <location>
        <begin position="135"/>
        <end position="144"/>
    </location>
</feature>
<evidence type="ECO:0000313" key="2">
    <source>
        <dbReference type="EMBL" id="KAK7441225.1"/>
    </source>
</evidence>
<feature type="region of interest" description="Disordered" evidence="1">
    <location>
        <begin position="96"/>
        <end position="205"/>
    </location>
</feature>
<keyword evidence="3" id="KW-1185">Reference proteome</keyword>
<name>A0ABR1IUH6_9AGAR</name>
<proteinExistence type="predicted"/>
<organism evidence="2 3">
    <name type="scientific">Marasmiellus scandens</name>
    <dbReference type="NCBI Taxonomy" id="2682957"/>
    <lineage>
        <taxon>Eukaryota</taxon>
        <taxon>Fungi</taxon>
        <taxon>Dikarya</taxon>
        <taxon>Basidiomycota</taxon>
        <taxon>Agaricomycotina</taxon>
        <taxon>Agaricomycetes</taxon>
        <taxon>Agaricomycetidae</taxon>
        <taxon>Agaricales</taxon>
        <taxon>Marasmiineae</taxon>
        <taxon>Omphalotaceae</taxon>
        <taxon>Marasmiellus</taxon>
    </lineage>
</organism>
<reference evidence="2 3" key="1">
    <citation type="submission" date="2024-01" db="EMBL/GenBank/DDBJ databases">
        <title>A draft genome for the cacao thread blight pathogen Marasmiellus scandens.</title>
        <authorList>
            <person name="Baruah I.K."/>
            <person name="Leung J."/>
            <person name="Bukari Y."/>
            <person name="Amoako-Attah I."/>
            <person name="Meinhardt L.W."/>
            <person name="Bailey B.A."/>
            <person name="Cohen S.P."/>
        </authorList>
    </citation>
    <scope>NUCLEOTIDE SEQUENCE [LARGE SCALE GENOMIC DNA]</scope>
    <source>
        <strain evidence="2 3">GH-19</strain>
    </source>
</reference>
<comment type="caution">
    <text evidence="2">The sequence shown here is derived from an EMBL/GenBank/DDBJ whole genome shotgun (WGS) entry which is preliminary data.</text>
</comment>
<evidence type="ECO:0000256" key="1">
    <source>
        <dbReference type="SAM" id="MobiDB-lite"/>
    </source>
</evidence>
<dbReference type="EMBL" id="JBANRG010000064">
    <property type="protein sequence ID" value="KAK7441225.1"/>
    <property type="molecule type" value="Genomic_DNA"/>
</dbReference>
<evidence type="ECO:0000313" key="3">
    <source>
        <dbReference type="Proteomes" id="UP001498398"/>
    </source>
</evidence>